<feature type="region of interest" description="Disordered" evidence="5">
    <location>
        <begin position="392"/>
        <end position="482"/>
    </location>
</feature>
<evidence type="ECO:0000256" key="3">
    <source>
        <dbReference type="ARBA" id="ARBA00023163"/>
    </source>
</evidence>
<dbReference type="EMBL" id="JADXDR010000025">
    <property type="protein sequence ID" value="KAI7844704.1"/>
    <property type="molecule type" value="Genomic_DNA"/>
</dbReference>
<evidence type="ECO:0000313" key="8">
    <source>
        <dbReference type="Proteomes" id="UP001205105"/>
    </source>
</evidence>
<dbReference type="InterPro" id="IPR003340">
    <property type="entry name" value="B3_DNA-bd"/>
</dbReference>
<proteinExistence type="predicted"/>
<sequence length="482" mass="49163">MEALERLAWLLVQQHGMAQGGGAAPVAAPSGSPVPAPAAAQPLNSWRGPFDAVANGGAPKNGGSAEAAAAEAAAAATSGGEAPRSTTGASGEAGQVSSLTAALASLLTQRAAEADALLPSSLDAMSRDSSREYASAAAAAVAAAAGEAEDPAARGRQLELAKSIAQVIITHLQRHPSCMALKQMGAALSETLLNLGHPQAAVDRLLTNATYMSRLHVNQSMAHDLLPDVEDSLQAKEPARQGTGASVTLFKHSIVVVDEQDRAWPVQYEGFMSAGQRHLRLGAGWRYMCRANNAAVGDTMVLERWTQDRSVLHVRILRSAPQAPLPDLGQLPVLPSLPLSGGGAGLPPVTTLPPALQAMLGVAAEAAAAEALKNDTTLPPLPTLSLLPELEPQQPAQQQQQQAQQQQQQQQEPPMQQEQTPAGGPTPAAAAAAAAPSAANSSRMGASGGNSASNLSEPTPPASADQADVPMQQPASDAAAGI</sequence>
<dbReference type="InterPro" id="IPR015300">
    <property type="entry name" value="DNA-bd_pseudobarrel_sf"/>
</dbReference>
<keyword evidence="8" id="KW-1185">Reference proteome</keyword>
<keyword evidence="3" id="KW-0804">Transcription</keyword>
<dbReference type="GO" id="GO:0045944">
    <property type="term" value="P:positive regulation of transcription by RNA polymerase II"/>
    <property type="evidence" value="ECO:0007669"/>
    <property type="project" value="TreeGrafter"/>
</dbReference>
<accession>A0AAD5DYJ6</accession>
<organism evidence="7 8">
    <name type="scientific">Chlorella ohadii</name>
    <dbReference type="NCBI Taxonomy" id="2649997"/>
    <lineage>
        <taxon>Eukaryota</taxon>
        <taxon>Viridiplantae</taxon>
        <taxon>Chlorophyta</taxon>
        <taxon>core chlorophytes</taxon>
        <taxon>Trebouxiophyceae</taxon>
        <taxon>Chlorellales</taxon>
        <taxon>Chlorellaceae</taxon>
        <taxon>Chlorella clade</taxon>
        <taxon>Chlorella</taxon>
    </lineage>
</organism>
<feature type="compositionally biased region" description="Low complexity" evidence="5">
    <location>
        <begin position="62"/>
        <end position="82"/>
    </location>
</feature>
<name>A0AAD5DYJ6_9CHLO</name>
<dbReference type="PANTHER" id="PTHR46007">
    <property type="entry name" value="MEDIATOR OF RNA POLYMERASE II TRANSCRIPTION SUBUNIT 12"/>
    <property type="match status" value="1"/>
</dbReference>
<keyword evidence="1" id="KW-0805">Transcription regulation</keyword>
<dbReference type="Gene3D" id="2.40.330.10">
    <property type="entry name" value="DNA-binding pseudobarrel domain"/>
    <property type="match status" value="1"/>
</dbReference>
<dbReference type="AlphaFoldDB" id="A0AAD5DYJ6"/>
<feature type="domain" description="TF-B3" evidence="6">
    <location>
        <begin position="254"/>
        <end position="320"/>
    </location>
</feature>
<reference evidence="7" key="1">
    <citation type="submission" date="2020-11" db="EMBL/GenBank/DDBJ databases">
        <title>Chlorella ohadii genome sequencing and assembly.</title>
        <authorList>
            <person name="Murik O."/>
            <person name="Treves H."/>
            <person name="Kedem I."/>
            <person name="Shotland Y."/>
            <person name="Kaplan A."/>
        </authorList>
    </citation>
    <scope>NUCLEOTIDE SEQUENCE</scope>
    <source>
        <strain evidence="7">1</strain>
    </source>
</reference>
<evidence type="ECO:0000256" key="2">
    <source>
        <dbReference type="ARBA" id="ARBA00023125"/>
    </source>
</evidence>
<dbReference type="PANTHER" id="PTHR46007:SF8">
    <property type="entry name" value="C2H2-TYPE DOMAIN-CONTAINING PROTEIN"/>
    <property type="match status" value="1"/>
</dbReference>
<evidence type="ECO:0000256" key="5">
    <source>
        <dbReference type="SAM" id="MobiDB-lite"/>
    </source>
</evidence>
<keyword evidence="4" id="KW-0539">Nucleus</keyword>
<dbReference type="PROSITE" id="PS50863">
    <property type="entry name" value="B3"/>
    <property type="match status" value="1"/>
</dbReference>
<evidence type="ECO:0000259" key="6">
    <source>
        <dbReference type="PROSITE" id="PS50863"/>
    </source>
</evidence>
<feature type="compositionally biased region" description="Low complexity" evidence="5">
    <location>
        <begin position="392"/>
        <end position="456"/>
    </location>
</feature>
<feature type="region of interest" description="Disordered" evidence="5">
    <location>
        <begin position="20"/>
        <end position="94"/>
    </location>
</feature>
<evidence type="ECO:0000313" key="7">
    <source>
        <dbReference type="EMBL" id="KAI7844704.1"/>
    </source>
</evidence>
<protein>
    <recommendedName>
        <fullName evidence="6">TF-B3 domain-containing protein</fullName>
    </recommendedName>
</protein>
<dbReference type="GO" id="GO:0016592">
    <property type="term" value="C:mediator complex"/>
    <property type="evidence" value="ECO:0007669"/>
    <property type="project" value="TreeGrafter"/>
</dbReference>
<evidence type="ECO:0000256" key="1">
    <source>
        <dbReference type="ARBA" id="ARBA00023015"/>
    </source>
</evidence>
<dbReference type="SUPFAM" id="SSF101936">
    <property type="entry name" value="DNA-binding pseudobarrel domain"/>
    <property type="match status" value="1"/>
</dbReference>
<evidence type="ECO:0000256" key="4">
    <source>
        <dbReference type="ARBA" id="ARBA00023242"/>
    </source>
</evidence>
<dbReference type="Proteomes" id="UP001205105">
    <property type="component" value="Unassembled WGS sequence"/>
</dbReference>
<dbReference type="GO" id="GO:0003713">
    <property type="term" value="F:transcription coactivator activity"/>
    <property type="evidence" value="ECO:0007669"/>
    <property type="project" value="TreeGrafter"/>
</dbReference>
<dbReference type="GO" id="GO:0003677">
    <property type="term" value="F:DNA binding"/>
    <property type="evidence" value="ECO:0007669"/>
    <property type="project" value="UniProtKB-KW"/>
</dbReference>
<gene>
    <name evidence="7" type="ORF">COHA_001792</name>
</gene>
<feature type="compositionally biased region" description="Low complexity" evidence="5">
    <location>
        <begin position="24"/>
        <end position="42"/>
    </location>
</feature>
<comment type="caution">
    <text evidence="7">The sequence shown here is derived from an EMBL/GenBank/DDBJ whole genome shotgun (WGS) entry which is preliminary data.</text>
</comment>
<dbReference type="CDD" id="cd10017">
    <property type="entry name" value="B3_DNA"/>
    <property type="match status" value="1"/>
</dbReference>
<dbReference type="InterPro" id="IPR051647">
    <property type="entry name" value="Mediator_comp_sub12"/>
</dbReference>
<keyword evidence="2" id="KW-0238">DNA-binding</keyword>